<dbReference type="GO" id="GO:0000150">
    <property type="term" value="F:DNA strand exchange activity"/>
    <property type="evidence" value="ECO:0007669"/>
    <property type="project" value="InterPro"/>
</dbReference>
<evidence type="ECO:0000259" key="1">
    <source>
        <dbReference type="PROSITE" id="PS51736"/>
    </source>
</evidence>
<dbReference type="PATRIC" id="fig|512763.3.peg.4601"/>
<dbReference type="InterPro" id="IPR006119">
    <property type="entry name" value="Resolv_N"/>
</dbReference>
<proteinExistence type="predicted"/>
<feature type="domain" description="Resolvase/invertase-type recombinase catalytic" evidence="1">
    <location>
        <begin position="7"/>
        <end position="66"/>
    </location>
</feature>
<dbReference type="GO" id="GO:0003677">
    <property type="term" value="F:DNA binding"/>
    <property type="evidence" value="ECO:0007669"/>
    <property type="project" value="InterPro"/>
</dbReference>
<protein>
    <recommendedName>
        <fullName evidence="1">Resolvase/invertase-type recombinase catalytic domain-containing protein</fullName>
    </recommendedName>
</protein>
<evidence type="ECO:0000313" key="2">
    <source>
        <dbReference type="EMBL" id="ALJ01004.1"/>
    </source>
</evidence>
<dbReference type="RefSeq" id="WP_062545640.1">
    <property type="nucleotide sequence ID" value="NZ_CP012643.1"/>
</dbReference>
<dbReference type="Proteomes" id="UP000061382">
    <property type="component" value="Chromosome"/>
</dbReference>
<reference evidence="2 3" key="1">
    <citation type="submission" date="2015-08" db="EMBL/GenBank/DDBJ databases">
        <title>Complete genome sequence of Rufibacter tibetensis strain 1351t, a radiation-resistant bacterium from tibet plateau.</title>
        <authorList>
            <person name="Dai J."/>
        </authorList>
    </citation>
    <scope>NUCLEOTIDE SEQUENCE [LARGE SCALE GENOMIC DNA]</scope>
    <source>
        <strain evidence="2 3">1351</strain>
    </source>
</reference>
<dbReference type="EMBL" id="CP012643">
    <property type="protein sequence ID" value="ALJ01004.1"/>
    <property type="molecule type" value="Genomic_DNA"/>
</dbReference>
<evidence type="ECO:0000313" key="3">
    <source>
        <dbReference type="Proteomes" id="UP000061382"/>
    </source>
</evidence>
<dbReference type="SUPFAM" id="SSF53041">
    <property type="entry name" value="Resolvase-like"/>
    <property type="match status" value="1"/>
</dbReference>
<dbReference type="OrthoDB" id="9797501at2"/>
<sequence length="66" mass="7436">MKEAPTKAVIYTRVSTSGQTTDRQVKDLKETVYEVVKVFSEKISGFCKSIGERQELQRALGLVLFP</sequence>
<dbReference type="PROSITE" id="PS51736">
    <property type="entry name" value="RECOMBINASES_3"/>
    <property type="match status" value="1"/>
</dbReference>
<dbReference type="Gene3D" id="3.40.50.1390">
    <property type="entry name" value="Resolvase, N-terminal catalytic domain"/>
    <property type="match status" value="1"/>
</dbReference>
<dbReference type="AlphaFoldDB" id="A0A0P0D1Q4"/>
<accession>A0A0P0D1Q4</accession>
<dbReference type="Pfam" id="PF00239">
    <property type="entry name" value="Resolvase"/>
    <property type="match status" value="1"/>
</dbReference>
<dbReference type="KEGG" id="rti:DC20_20935"/>
<name>A0A0P0D1Q4_9BACT</name>
<keyword evidence="3" id="KW-1185">Reference proteome</keyword>
<dbReference type="InterPro" id="IPR036162">
    <property type="entry name" value="Resolvase-like_N_sf"/>
</dbReference>
<organism evidence="2 3">
    <name type="scientific">Rufibacter tibetensis</name>
    <dbReference type="NCBI Taxonomy" id="512763"/>
    <lineage>
        <taxon>Bacteria</taxon>
        <taxon>Pseudomonadati</taxon>
        <taxon>Bacteroidota</taxon>
        <taxon>Cytophagia</taxon>
        <taxon>Cytophagales</taxon>
        <taxon>Hymenobacteraceae</taxon>
        <taxon>Rufibacter</taxon>
    </lineage>
</organism>
<gene>
    <name evidence="2" type="ORF">DC20_20935</name>
</gene>